<dbReference type="RefSeq" id="WP_205311324.1">
    <property type="nucleotide sequence ID" value="NZ_JAERPS020000004.1"/>
</dbReference>
<protein>
    <submittedName>
        <fullName evidence="1">Uncharacterized protein</fullName>
    </submittedName>
</protein>
<proteinExistence type="predicted"/>
<evidence type="ECO:0000313" key="2">
    <source>
        <dbReference type="Proteomes" id="UP000663814"/>
    </source>
</evidence>
<evidence type="ECO:0000313" key="1">
    <source>
        <dbReference type="EMBL" id="MBZ9612562.1"/>
    </source>
</evidence>
<comment type="caution">
    <text evidence="1">The sequence shown here is derived from an EMBL/GenBank/DDBJ whole genome shotgun (WGS) entry which is preliminary data.</text>
</comment>
<keyword evidence="2" id="KW-1185">Reference proteome</keyword>
<reference evidence="1 2" key="1">
    <citation type="submission" date="2021-08" db="EMBL/GenBank/DDBJ databases">
        <title>Rheinheimera aquimaris sp. nov., isolated from seawater of the East Sea in Korea.</title>
        <authorList>
            <person name="Kim K.H."/>
            <person name="Wenting R."/>
            <person name="Kim K.R."/>
            <person name="Jeon C.O."/>
        </authorList>
    </citation>
    <scope>NUCLEOTIDE SEQUENCE [LARGE SCALE GENOMIC DNA]</scope>
    <source>
        <strain evidence="1 2">MA-13</strain>
    </source>
</reference>
<accession>A0ABS7XAK5</accession>
<dbReference type="EMBL" id="JAERPS020000004">
    <property type="protein sequence ID" value="MBZ9612562.1"/>
    <property type="molecule type" value="Genomic_DNA"/>
</dbReference>
<name>A0ABS7XAK5_9GAMM</name>
<dbReference type="Proteomes" id="UP000663814">
    <property type="component" value="Unassembled WGS sequence"/>
</dbReference>
<sequence>MLQKGRKQLNKLPGEADSRVYLAKMRAAAELGDINAMGWLVFLSQNNKQAKQA</sequence>
<organism evidence="1 2">
    <name type="scientific">Rheinheimera maricola</name>
    <dbReference type="NCBI Taxonomy" id="2793282"/>
    <lineage>
        <taxon>Bacteria</taxon>
        <taxon>Pseudomonadati</taxon>
        <taxon>Pseudomonadota</taxon>
        <taxon>Gammaproteobacteria</taxon>
        <taxon>Chromatiales</taxon>
        <taxon>Chromatiaceae</taxon>
        <taxon>Rheinheimera</taxon>
    </lineage>
</organism>
<gene>
    <name evidence="1" type="ORF">I4W93_013235</name>
</gene>